<dbReference type="AlphaFoldDB" id="A0A553HX09"/>
<evidence type="ECO:0000313" key="4">
    <source>
        <dbReference type="Proteomes" id="UP000319160"/>
    </source>
</evidence>
<organism evidence="3 4">
    <name type="scientific">Xylaria flabelliformis</name>
    <dbReference type="NCBI Taxonomy" id="2512241"/>
    <lineage>
        <taxon>Eukaryota</taxon>
        <taxon>Fungi</taxon>
        <taxon>Dikarya</taxon>
        <taxon>Ascomycota</taxon>
        <taxon>Pezizomycotina</taxon>
        <taxon>Sordariomycetes</taxon>
        <taxon>Xylariomycetidae</taxon>
        <taxon>Xylariales</taxon>
        <taxon>Xylariaceae</taxon>
        <taxon>Xylaria</taxon>
    </lineage>
</organism>
<dbReference type="OrthoDB" id="4754271at2759"/>
<evidence type="ECO:0000313" key="3">
    <source>
        <dbReference type="EMBL" id="TRX92475.1"/>
    </source>
</evidence>
<reference evidence="4" key="1">
    <citation type="submission" date="2019-06" db="EMBL/GenBank/DDBJ databases">
        <title>Draft genome sequence of the griseofulvin-producing fungus Xylaria cubensis strain G536.</title>
        <authorList>
            <person name="Mead M.E."/>
            <person name="Raja H.A."/>
            <person name="Steenwyk J.L."/>
            <person name="Knowles S.L."/>
            <person name="Oberlies N.H."/>
            <person name="Rokas A."/>
        </authorList>
    </citation>
    <scope>NUCLEOTIDE SEQUENCE [LARGE SCALE GENOMIC DNA]</scope>
    <source>
        <strain evidence="4">G536</strain>
    </source>
</reference>
<feature type="signal peptide" evidence="2">
    <location>
        <begin position="1"/>
        <end position="17"/>
    </location>
</feature>
<sequence>MQLLGSLVAILAATSIASPTSNTPRQVDAVGVILSQVGKQVPPALARLQGLGGDKGKPTNGTKTAKKPDGPLGPLSDSNGDALALHIITHIDSSGA</sequence>
<keyword evidence="4" id="KW-1185">Reference proteome</keyword>
<evidence type="ECO:0000256" key="2">
    <source>
        <dbReference type="SAM" id="SignalP"/>
    </source>
</evidence>
<feature type="region of interest" description="Disordered" evidence="1">
    <location>
        <begin position="47"/>
        <end position="78"/>
    </location>
</feature>
<evidence type="ECO:0000256" key="1">
    <source>
        <dbReference type="SAM" id="MobiDB-lite"/>
    </source>
</evidence>
<dbReference type="EMBL" id="VFLP01000036">
    <property type="protein sequence ID" value="TRX92475.1"/>
    <property type="molecule type" value="Genomic_DNA"/>
</dbReference>
<name>A0A553HX09_9PEZI</name>
<keyword evidence="2" id="KW-0732">Signal</keyword>
<proteinExistence type="predicted"/>
<feature type="chain" id="PRO_5022160287" evidence="2">
    <location>
        <begin position="18"/>
        <end position="96"/>
    </location>
</feature>
<gene>
    <name evidence="3" type="ORF">FHL15_006642</name>
</gene>
<accession>A0A553HX09</accession>
<dbReference type="Proteomes" id="UP000319160">
    <property type="component" value="Unassembled WGS sequence"/>
</dbReference>
<protein>
    <submittedName>
        <fullName evidence="3">Uncharacterized protein</fullName>
    </submittedName>
</protein>
<comment type="caution">
    <text evidence="3">The sequence shown here is derived from an EMBL/GenBank/DDBJ whole genome shotgun (WGS) entry which is preliminary data.</text>
</comment>